<gene>
    <name evidence="1" type="ORF">EYH15_01265</name>
    <name evidence="2" type="ORF">EYH21_05100</name>
</gene>
<sequence length="185" mass="21910">MNTAKVMEDILRRIISIRKNLDKDLKHISLHIQQMDDDIFNFIISRLKKEIEIVKRYNPPVRPAIDPMVSSYLGVYSRLEWAEEYGKLMGYPRCCIESFKSVRFAIDEEHLKERESLKEEGKVAVVITSGFIPCSLRCREAWRRSLIALVSQEEYNSIVKLEEELLRELPHYHGGYREYYEKIIL</sequence>
<evidence type="ECO:0000313" key="3">
    <source>
        <dbReference type="Proteomes" id="UP000618343"/>
    </source>
</evidence>
<name>A0A833E4H1_9EURY</name>
<evidence type="ECO:0000313" key="2">
    <source>
        <dbReference type="EMBL" id="HIP91655.1"/>
    </source>
</evidence>
<dbReference type="AlphaFoldDB" id="A0A833E4H1"/>
<dbReference type="Proteomes" id="UP000618343">
    <property type="component" value="Unassembled WGS sequence"/>
</dbReference>
<proteinExistence type="predicted"/>
<evidence type="ECO:0000313" key="1">
    <source>
        <dbReference type="EMBL" id="HIP84109.1"/>
    </source>
</evidence>
<comment type="caution">
    <text evidence="2">The sequence shown here is derived from an EMBL/GenBank/DDBJ whole genome shotgun (WGS) entry which is preliminary data.</text>
</comment>
<organism evidence="2 3">
    <name type="scientific">Methanothermococcus okinawensis</name>
    <dbReference type="NCBI Taxonomy" id="155863"/>
    <lineage>
        <taxon>Archaea</taxon>
        <taxon>Methanobacteriati</taxon>
        <taxon>Methanobacteriota</taxon>
        <taxon>Methanomada group</taxon>
        <taxon>Methanococci</taxon>
        <taxon>Methanococcales</taxon>
        <taxon>Methanococcaceae</taxon>
        <taxon>Methanothermococcus</taxon>
    </lineage>
</organism>
<accession>A0A833E4H1</accession>
<dbReference type="Proteomes" id="UP000643554">
    <property type="component" value="Unassembled WGS sequence"/>
</dbReference>
<dbReference type="InterPro" id="IPR007556">
    <property type="entry name" value="DUF483"/>
</dbReference>
<dbReference type="Pfam" id="PF04467">
    <property type="entry name" value="DUF483"/>
    <property type="match status" value="1"/>
</dbReference>
<reference evidence="2" key="1">
    <citation type="journal article" date="2020" name="ISME J.">
        <title>Gammaproteobacteria mediating utilization of methyl-, sulfur- and petroleum organic compounds in deep ocean hydrothermal plumes.</title>
        <authorList>
            <person name="Zhou Z."/>
            <person name="Liu Y."/>
            <person name="Pan J."/>
            <person name="Cron B.R."/>
            <person name="Toner B.M."/>
            <person name="Anantharaman K."/>
            <person name="Breier J.A."/>
            <person name="Dick G.J."/>
            <person name="Li M."/>
        </authorList>
    </citation>
    <scope>NUCLEOTIDE SEQUENCE</scope>
    <source>
        <strain evidence="1">SZUA-1453</strain>
        <strain evidence="2">SZUA-1471</strain>
    </source>
</reference>
<dbReference type="EMBL" id="DQUO01000062">
    <property type="protein sequence ID" value="HIP91655.1"/>
    <property type="molecule type" value="Genomic_DNA"/>
</dbReference>
<protein>
    <submittedName>
        <fullName evidence="2">DUF483 domain-containing protein</fullName>
    </submittedName>
</protein>
<dbReference type="EMBL" id="DQUI01000025">
    <property type="protein sequence ID" value="HIP84109.1"/>
    <property type="molecule type" value="Genomic_DNA"/>
</dbReference>